<sequence>MDLKVNYGALSTASADINTGATGIQNTLDQMDSELQQLQTNWEGDAQQAYQVAKAKWTEGMTGMRDVLARISVLVEQANQDYNSTDHHNAGLFQ</sequence>
<evidence type="ECO:0000313" key="3">
    <source>
        <dbReference type="Proteomes" id="UP000198976"/>
    </source>
</evidence>
<dbReference type="SUPFAM" id="SSF140453">
    <property type="entry name" value="EsxAB dimer-like"/>
    <property type="match status" value="1"/>
</dbReference>
<dbReference type="Gene3D" id="1.10.287.1060">
    <property type="entry name" value="ESAT-6-like"/>
    <property type="match status" value="1"/>
</dbReference>
<gene>
    <name evidence="2" type="ORF">SAMN04489714_0293</name>
</gene>
<dbReference type="InterPro" id="IPR036689">
    <property type="entry name" value="ESAT-6-like_sf"/>
</dbReference>
<evidence type="ECO:0000256" key="1">
    <source>
        <dbReference type="RuleBase" id="RU362001"/>
    </source>
</evidence>
<comment type="similarity">
    <text evidence="1">Belongs to the WXG100 family.</text>
</comment>
<dbReference type="EMBL" id="LT629792">
    <property type="protein sequence ID" value="SDT86335.1"/>
    <property type="molecule type" value="Genomic_DNA"/>
</dbReference>
<proteinExistence type="inferred from homology"/>
<reference evidence="2 3" key="1">
    <citation type="submission" date="2016-10" db="EMBL/GenBank/DDBJ databases">
        <authorList>
            <person name="Varghese N."/>
            <person name="Submissions S."/>
        </authorList>
    </citation>
    <scope>NUCLEOTIDE SEQUENCE [LARGE SCALE GENOMIC DNA]</scope>
    <source>
        <strain evidence="2 3">DSM 9169</strain>
    </source>
</reference>
<dbReference type="Proteomes" id="UP000198976">
    <property type="component" value="Chromosome I"/>
</dbReference>
<evidence type="ECO:0000313" key="2">
    <source>
        <dbReference type="EMBL" id="SDT86335.1"/>
    </source>
</evidence>
<protein>
    <recommendedName>
        <fullName evidence="1">ESAT-6-like protein</fullName>
    </recommendedName>
</protein>
<keyword evidence="3" id="KW-1185">Reference proteome</keyword>
<dbReference type="NCBIfam" id="TIGR03930">
    <property type="entry name" value="WXG100_ESAT6"/>
    <property type="match status" value="1"/>
</dbReference>
<accession>A0ABY0V5A1</accession>
<dbReference type="Pfam" id="PF06013">
    <property type="entry name" value="WXG100"/>
    <property type="match status" value="1"/>
</dbReference>
<name>A0ABY0V5A1_9ACTO</name>
<dbReference type="RefSeq" id="WP_058237776.1">
    <property type="nucleotide sequence ID" value="NZ_LT629792.1"/>
</dbReference>
<organism evidence="2 3">
    <name type="scientific">Schaalia radingae</name>
    <dbReference type="NCBI Taxonomy" id="131110"/>
    <lineage>
        <taxon>Bacteria</taxon>
        <taxon>Bacillati</taxon>
        <taxon>Actinomycetota</taxon>
        <taxon>Actinomycetes</taxon>
        <taxon>Actinomycetales</taxon>
        <taxon>Actinomycetaceae</taxon>
        <taxon>Schaalia</taxon>
    </lineage>
</organism>
<dbReference type="InterPro" id="IPR010310">
    <property type="entry name" value="T7SS_ESAT-6-like"/>
</dbReference>